<feature type="signal peptide" evidence="1">
    <location>
        <begin position="1"/>
        <end position="25"/>
    </location>
</feature>
<gene>
    <name evidence="2" type="ORF">M3I01_012155</name>
</gene>
<reference evidence="2" key="1">
    <citation type="submission" date="2023-01" db="EMBL/GenBank/DDBJ databases">
        <title>Psychroserpens sp. MSW6 and Marinomonas sp. RSW2, isolated from seawater.</title>
        <authorList>
            <person name="Kristyanto S."/>
            <person name="Jung J."/>
            <person name="Kim J.M."/>
            <person name="Jeon C.O."/>
        </authorList>
    </citation>
    <scope>NUCLEOTIDE SEQUENCE</scope>
    <source>
        <strain evidence="2">RSW2</strain>
    </source>
</reference>
<sequence length="41" mass="4378">MKNYTYLFSVTAALLLLSLSSSTHAEGIDAVVNEIFGNVMG</sequence>
<proteinExistence type="predicted"/>
<dbReference type="Proteomes" id="UP001139522">
    <property type="component" value="Unassembled WGS sequence"/>
</dbReference>
<dbReference type="RefSeq" id="WP_255896156.1">
    <property type="nucleotide sequence ID" value="NZ_JAMZEG020000003.1"/>
</dbReference>
<keyword evidence="1" id="KW-0732">Signal</keyword>
<keyword evidence="3" id="KW-1185">Reference proteome</keyword>
<evidence type="ECO:0000313" key="2">
    <source>
        <dbReference type="EMBL" id="MDE8603646.1"/>
    </source>
</evidence>
<protein>
    <submittedName>
        <fullName evidence="2">Uncharacterized protein</fullName>
    </submittedName>
</protein>
<comment type="caution">
    <text evidence="2">The sequence shown here is derived from an EMBL/GenBank/DDBJ whole genome shotgun (WGS) entry which is preliminary data.</text>
</comment>
<accession>A0ABT5WJ23</accession>
<evidence type="ECO:0000313" key="3">
    <source>
        <dbReference type="Proteomes" id="UP001139522"/>
    </source>
</evidence>
<name>A0ABT5WJ23_9GAMM</name>
<dbReference type="EMBL" id="JAMZEG020000003">
    <property type="protein sequence ID" value="MDE8603646.1"/>
    <property type="molecule type" value="Genomic_DNA"/>
</dbReference>
<feature type="chain" id="PRO_5045250394" evidence="1">
    <location>
        <begin position="26"/>
        <end position="41"/>
    </location>
</feature>
<organism evidence="2 3">
    <name type="scientific">Marinomonas maritima</name>
    <dbReference type="NCBI Taxonomy" id="2940935"/>
    <lineage>
        <taxon>Bacteria</taxon>
        <taxon>Pseudomonadati</taxon>
        <taxon>Pseudomonadota</taxon>
        <taxon>Gammaproteobacteria</taxon>
        <taxon>Oceanospirillales</taxon>
        <taxon>Oceanospirillaceae</taxon>
        <taxon>Marinomonas</taxon>
    </lineage>
</organism>
<evidence type="ECO:0000256" key="1">
    <source>
        <dbReference type="SAM" id="SignalP"/>
    </source>
</evidence>